<dbReference type="Proteomes" id="UP001595444">
    <property type="component" value="Unassembled WGS sequence"/>
</dbReference>
<dbReference type="Pfam" id="PF00583">
    <property type="entry name" value="Acetyltransf_1"/>
    <property type="match status" value="1"/>
</dbReference>
<dbReference type="InterPro" id="IPR016181">
    <property type="entry name" value="Acyl_CoA_acyltransferase"/>
</dbReference>
<organism evidence="4 5">
    <name type="scientific">Kordiimonas pumila</name>
    <dbReference type="NCBI Taxonomy" id="2161677"/>
    <lineage>
        <taxon>Bacteria</taxon>
        <taxon>Pseudomonadati</taxon>
        <taxon>Pseudomonadota</taxon>
        <taxon>Alphaproteobacteria</taxon>
        <taxon>Kordiimonadales</taxon>
        <taxon>Kordiimonadaceae</taxon>
        <taxon>Kordiimonas</taxon>
    </lineage>
</organism>
<evidence type="ECO:0000313" key="4">
    <source>
        <dbReference type="EMBL" id="MFC3050310.1"/>
    </source>
</evidence>
<keyword evidence="4" id="KW-0689">Ribosomal protein</keyword>
<dbReference type="NCBIfam" id="TIGR01575">
    <property type="entry name" value="rimI"/>
    <property type="match status" value="1"/>
</dbReference>
<dbReference type="Gene3D" id="3.40.630.30">
    <property type="match status" value="1"/>
</dbReference>
<dbReference type="InterPro" id="IPR006464">
    <property type="entry name" value="AcTrfase_RimI/Ard1"/>
</dbReference>
<dbReference type="SUPFAM" id="SSF55729">
    <property type="entry name" value="Acyl-CoA N-acyltransferases (Nat)"/>
    <property type="match status" value="1"/>
</dbReference>
<evidence type="ECO:0000313" key="5">
    <source>
        <dbReference type="Proteomes" id="UP001595444"/>
    </source>
</evidence>
<dbReference type="EC" id="2.3.1.266" evidence="4"/>
<dbReference type="PANTHER" id="PTHR42919:SF8">
    <property type="entry name" value="N-ALPHA-ACETYLTRANSFERASE 50"/>
    <property type="match status" value="1"/>
</dbReference>
<keyword evidence="2 4" id="KW-0012">Acyltransferase</keyword>
<dbReference type="EMBL" id="JBHRSL010000001">
    <property type="protein sequence ID" value="MFC3050310.1"/>
    <property type="molecule type" value="Genomic_DNA"/>
</dbReference>
<protein>
    <submittedName>
        <fullName evidence="4">Ribosomal protein S18-alanine N-acetyltransferase</fullName>
        <ecNumber evidence="4">2.3.1.266</ecNumber>
    </submittedName>
</protein>
<dbReference type="PANTHER" id="PTHR42919">
    <property type="entry name" value="N-ALPHA-ACETYLTRANSFERASE"/>
    <property type="match status" value="1"/>
</dbReference>
<proteinExistence type="predicted"/>
<gene>
    <name evidence="4" type="primary">rimI</name>
    <name evidence="4" type="ORF">ACFOKA_00175</name>
</gene>
<keyword evidence="4" id="KW-0687">Ribonucleoprotein</keyword>
<evidence type="ECO:0000256" key="2">
    <source>
        <dbReference type="ARBA" id="ARBA00023315"/>
    </source>
</evidence>
<dbReference type="GO" id="GO:0008999">
    <property type="term" value="F:protein-N-terminal-alanine acetyltransferase activity"/>
    <property type="evidence" value="ECO:0007669"/>
    <property type="project" value="UniProtKB-EC"/>
</dbReference>
<keyword evidence="1 4" id="KW-0808">Transferase</keyword>
<accession>A0ABV7D0Q6</accession>
<name>A0ABV7D0Q6_9PROT</name>
<evidence type="ECO:0000259" key="3">
    <source>
        <dbReference type="PROSITE" id="PS51186"/>
    </source>
</evidence>
<reference evidence="5" key="1">
    <citation type="journal article" date="2019" name="Int. J. Syst. Evol. Microbiol.">
        <title>The Global Catalogue of Microorganisms (GCM) 10K type strain sequencing project: providing services to taxonomists for standard genome sequencing and annotation.</title>
        <authorList>
            <consortium name="The Broad Institute Genomics Platform"/>
            <consortium name="The Broad Institute Genome Sequencing Center for Infectious Disease"/>
            <person name="Wu L."/>
            <person name="Ma J."/>
        </authorList>
    </citation>
    <scope>NUCLEOTIDE SEQUENCE [LARGE SCALE GENOMIC DNA]</scope>
    <source>
        <strain evidence="5">KCTC 62164</strain>
    </source>
</reference>
<keyword evidence="5" id="KW-1185">Reference proteome</keyword>
<dbReference type="InterPro" id="IPR051556">
    <property type="entry name" value="N-term/lysine_N-AcTrnsfr"/>
</dbReference>
<dbReference type="CDD" id="cd04301">
    <property type="entry name" value="NAT_SF"/>
    <property type="match status" value="1"/>
</dbReference>
<dbReference type="PROSITE" id="PS51186">
    <property type="entry name" value="GNAT"/>
    <property type="match status" value="1"/>
</dbReference>
<dbReference type="RefSeq" id="WP_228073791.1">
    <property type="nucleotide sequence ID" value="NZ_CP061205.1"/>
</dbReference>
<feature type="domain" description="N-acetyltransferase" evidence="3">
    <location>
        <begin position="7"/>
        <end position="158"/>
    </location>
</feature>
<sequence length="163" mass="18063">MKAAADIRLLKADADTCCALSVLHGAAFAPQEERQWTADEFLELMQTPSIWTYGLYLDQLVAGFLMLQVVAGEAEIITIAMDPKWHGQGYAKHLLNYLHALCLSQGISKVFLEVREDNLKAIKLYSKAGFVKKGVRQGYYQKQKGKPVDALVFALVIDSIGNS</sequence>
<dbReference type="GO" id="GO:0005840">
    <property type="term" value="C:ribosome"/>
    <property type="evidence" value="ECO:0007669"/>
    <property type="project" value="UniProtKB-KW"/>
</dbReference>
<evidence type="ECO:0000256" key="1">
    <source>
        <dbReference type="ARBA" id="ARBA00022679"/>
    </source>
</evidence>
<dbReference type="InterPro" id="IPR000182">
    <property type="entry name" value="GNAT_dom"/>
</dbReference>
<comment type="caution">
    <text evidence="4">The sequence shown here is derived from an EMBL/GenBank/DDBJ whole genome shotgun (WGS) entry which is preliminary data.</text>
</comment>